<gene>
    <name evidence="1" type="ORF">C8Q71DRAFT_706298</name>
</gene>
<evidence type="ECO:0000313" key="2">
    <source>
        <dbReference type="Proteomes" id="UP000814176"/>
    </source>
</evidence>
<organism evidence="1 2">
    <name type="scientific">Rhodofomes roseus</name>
    <dbReference type="NCBI Taxonomy" id="34475"/>
    <lineage>
        <taxon>Eukaryota</taxon>
        <taxon>Fungi</taxon>
        <taxon>Dikarya</taxon>
        <taxon>Basidiomycota</taxon>
        <taxon>Agaricomycotina</taxon>
        <taxon>Agaricomycetes</taxon>
        <taxon>Polyporales</taxon>
        <taxon>Rhodofomes</taxon>
    </lineage>
</organism>
<name>A0ABQ8KJ15_9APHY</name>
<protein>
    <submittedName>
        <fullName evidence="1">Uncharacterized protein</fullName>
    </submittedName>
</protein>
<comment type="caution">
    <text evidence="1">The sequence shown here is derived from an EMBL/GenBank/DDBJ whole genome shotgun (WGS) entry which is preliminary data.</text>
</comment>
<dbReference type="RefSeq" id="XP_047779986.1">
    <property type="nucleotide sequence ID" value="XM_047920493.1"/>
</dbReference>
<keyword evidence="2" id="KW-1185">Reference proteome</keyword>
<accession>A0ABQ8KJ15</accession>
<dbReference type="EMBL" id="JADCUA010000008">
    <property type="protein sequence ID" value="KAH9837948.1"/>
    <property type="molecule type" value="Genomic_DNA"/>
</dbReference>
<proteinExistence type="predicted"/>
<dbReference type="GeneID" id="72001225"/>
<dbReference type="Proteomes" id="UP000814176">
    <property type="component" value="Unassembled WGS sequence"/>
</dbReference>
<evidence type="ECO:0000313" key="1">
    <source>
        <dbReference type="EMBL" id="KAH9837948.1"/>
    </source>
</evidence>
<reference evidence="1 2" key="1">
    <citation type="journal article" date="2021" name="Environ. Microbiol.">
        <title>Gene family expansions and transcriptome signatures uncover fungal adaptations to wood decay.</title>
        <authorList>
            <person name="Hage H."/>
            <person name="Miyauchi S."/>
            <person name="Viragh M."/>
            <person name="Drula E."/>
            <person name="Min B."/>
            <person name="Chaduli D."/>
            <person name="Navarro D."/>
            <person name="Favel A."/>
            <person name="Norest M."/>
            <person name="Lesage-Meessen L."/>
            <person name="Balint B."/>
            <person name="Merenyi Z."/>
            <person name="de Eugenio L."/>
            <person name="Morin E."/>
            <person name="Martinez A.T."/>
            <person name="Baldrian P."/>
            <person name="Stursova M."/>
            <person name="Martinez M.J."/>
            <person name="Novotny C."/>
            <person name="Magnuson J.K."/>
            <person name="Spatafora J.W."/>
            <person name="Maurice S."/>
            <person name="Pangilinan J."/>
            <person name="Andreopoulos W."/>
            <person name="LaButti K."/>
            <person name="Hundley H."/>
            <person name="Na H."/>
            <person name="Kuo A."/>
            <person name="Barry K."/>
            <person name="Lipzen A."/>
            <person name="Henrissat B."/>
            <person name="Riley R."/>
            <person name="Ahrendt S."/>
            <person name="Nagy L.G."/>
            <person name="Grigoriev I.V."/>
            <person name="Martin F."/>
            <person name="Rosso M.N."/>
        </authorList>
    </citation>
    <scope>NUCLEOTIDE SEQUENCE [LARGE SCALE GENOMIC DNA]</scope>
    <source>
        <strain evidence="1 2">CIRM-BRFM 1785</strain>
    </source>
</reference>
<sequence>MPRARFTADRRYTASIDFIQRTLRTWLDFPKNSSYVRSLFIRAIISAFGCSDVLLLDGVWDVYQRAESSLLILDDPPQLTLQPSDSAAPGLEALHRFVMDCYGLLDHLLDGKQITQTRLQNWCLRNEDKYLPFRELARGCRAVTSLQGPFHPTNIDKPGGIASAFIFRCITFGAEASYHSPTFFATLEDFVALRNAHPSDYICNKNAYGSHAVGRDASHGEAMFAAAPHFVEFFSDHPNVPFLDARKDTRKLLPGCGPLTATLLASDFVYAGKVKMPTVPEMGHVVASLKLGARAGLIRLGLLSGVSATEGEVCTAFVLAYNHLEAKLPAAVKSRMNFDVIMLEHALCKLKRSGTYFKV</sequence>